<dbReference type="FunFam" id="3.40.640.10:FF:000033">
    <property type="entry name" value="Aspartate aminotransferase"/>
    <property type="match status" value="1"/>
</dbReference>
<dbReference type="Gene3D" id="3.40.640.10">
    <property type="entry name" value="Type I PLP-dependent aspartate aminotransferase-like (Major domain)"/>
    <property type="match status" value="1"/>
</dbReference>
<evidence type="ECO:0000256" key="1">
    <source>
        <dbReference type="ARBA" id="ARBA00001933"/>
    </source>
</evidence>
<dbReference type="EC" id="2.6.1.-" evidence="6"/>
<comment type="cofactor">
    <cofactor evidence="1 6">
        <name>pyridoxal 5'-phosphate</name>
        <dbReference type="ChEBI" id="CHEBI:597326"/>
    </cofactor>
</comment>
<dbReference type="SUPFAM" id="SSF53383">
    <property type="entry name" value="PLP-dependent transferases"/>
    <property type="match status" value="1"/>
</dbReference>
<evidence type="ECO:0000256" key="2">
    <source>
        <dbReference type="ARBA" id="ARBA00007441"/>
    </source>
</evidence>
<dbReference type="InterPro" id="IPR050596">
    <property type="entry name" value="AspAT/PAT-like"/>
</dbReference>
<evidence type="ECO:0000259" key="7">
    <source>
        <dbReference type="Pfam" id="PF00155"/>
    </source>
</evidence>
<dbReference type="InterPro" id="IPR015422">
    <property type="entry name" value="PyrdxlP-dep_Trfase_small"/>
</dbReference>
<dbReference type="PANTHER" id="PTHR46383:SF1">
    <property type="entry name" value="ASPARTATE AMINOTRANSFERASE"/>
    <property type="match status" value="1"/>
</dbReference>
<organism evidence="8 9">
    <name type="scientific">Flavilitoribacter nigricans (strain ATCC 23147 / DSM 23189 / NBRC 102662 / NCIMB 1420 / SS-2)</name>
    <name type="common">Lewinella nigricans</name>
    <dbReference type="NCBI Taxonomy" id="1122177"/>
    <lineage>
        <taxon>Bacteria</taxon>
        <taxon>Pseudomonadati</taxon>
        <taxon>Bacteroidota</taxon>
        <taxon>Saprospiria</taxon>
        <taxon>Saprospirales</taxon>
        <taxon>Lewinellaceae</taxon>
        <taxon>Flavilitoribacter</taxon>
    </lineage>
</organism>
<keyword evidence="9" id="KW-1185">Reference proteome</keyword>
<dbReference type="GO" id="GO:0008483">
    <property type="term" value="F:transaminase activity"/>
    <property type="evidence" value="ECO:0007669"/>
    <property type="project" value="UniProtKB-KW"/>
</dbReference>
<comment type="caution">
    <text evidence="8">The sequence shown here is derived from an EMBL/GenBank/DDBJ whole genome shotgun (WGS) entry which is preliminary data.</text>
</comment>
<keyword evidence="5" id="KW-0663">Pyridoxal phosphate</keyword>
<dbReference type="Pfam" id="PF00155">
    <property type="entry name" value="Aminotran_1_2"/>
    <property type="match status" value="1"/>
</dbReference>
<dbReference type="GO" id="GO:0006520">
    <property type="term" value="P:amino acid metabolic process"/>
    <property type="evidence" value="ECO:0007669"/>
    <property type="project" value="InterPro"/>
</dbReference>
<keyword evidence="4 6" id="KW-0808">Transferase</keyword>
<dbReference type="Proteomes" id="UP000223913">
    <property type="component" value="Unassembled WGS sequence"/>
</dbReference>
<dbReference type="InterPro" id="IPR004839">
    <property type="entry name" value="Aminotransferase_I/II_large"/>
</dbReference>
<dbReference type="InterPro" id="IPR015424">
    <property type="entry name" value="PyrdxlP-dep_Trfase"/>
</dbReference>
<dbReference type="GO" id="GO:0030170">
    <property type="term" value="F:pyridoxal phosphate binding"/>
    <property type="evidence" value="ECO:0007669"/>
    <property type="project" value="InterPro"/>
</dbReference>
<gene>
    <name evidence="8" type="ORF">CRP01_01290</name>
</gene>
<evidence type="ECO:0000313" key="8">
    <source>
        <dbReference type="EMBL" id="PHN08574.1"/>
    </source>
</evidence>
<dbReference type="InterPro" id="IPR004838">
    <property type="entry name" value="NHTrfase_class1_PyrdxlP-BS"/>
</dbReference>
<accession>A0A2D0NJA0</accession>
<evidence type="ECO:0000256" key="3">
    <source>
        <dbReference type="ARBA" id="ARBA00022576"/>
    </source>
</evidence>
<dbReference type="OrthoDB" id="9802328at2"/>
<evidence type="ECO:0000256" key="6">
    <source>
        <dbReference type="RuleBase" id="RU000481"/>
    </source>
</evidence>
<proteinExistence type="inferred from homology"/>
<evidence type="ECO:0000256" key="5">
    <source>
        <dbReference type="ARBA" id="ARBA00022898"/>
    </source>
</evidence>
<reference evidence="8 9" key="1">
    <citation type="submission" date="2017-10" db="EMBL/GenBank/DDBJ databases">
        <title>The draft genome sequence of Lewinella nigricans NBRC 102662.</title>
        <authorList>
            <person name="Wang K."/>
        </authorList>
    </citation>
    <scope>NUCLEOTIDE SEQUENCE [LARGE SCALE GENOMIC DNA]</scope>
    <source>
        <strain evidence="8 9">NBRC 102662</strain>
    </source>
</reference>
<dbReference type="PANTHER" id="PTHR46383">
    <property type="entry name" value="ASPARTATE AMINOTRANSFERASE"/>
    <property type="match status" value="1"/>
</dbReference>
<protein>
    <recommendedName>
        <fullName evidence="6">Aminotransferase</fullName>
        <ecNumber evidence="6">2.6.1.-</ecNumber>
    </recommendedName>
</protein>
<name>A0A2D0NJA0_FLAN2</name>
<evidence type="ECO:0000313" key="9">
    <source>
        <dbReference type="Proteomes" id="UP000223913"/>
    </source>
</evidence>
<dbReference type="RefSeq" id="WP_099148164.1">
    <property type="nucleotide sequence ID" value="NZ_PDUD01000001.1"/>
</dbReference>
<feature type="domain" description="Aminotransferase class I/classII large" evidence="7">
    <location>
        <begin position="37"/>
        <end position="394"/>
    </location>
</feature>
<dbReference type="AlphaFoldDB" id="A0A2D0NJA0"/>
<dbReference type="Gene3D" id="3.90.1150.10">
    <property type="entry name" value="Aspartate Aminotransferase, domain 1"/>
    <property type="match status" value="1"/>
</dbReference>
<evidence type="ECO:0000256" key="4">
    <source>
        <dbReference type="ARBA" id="ARBA00022679"/>
    </source>
</evidence>
<dbReference type="CDD" id="cd00609">
    <property type="entry name" value="AAT_like"/>
    <property type="match status" value="1"/>
</dbReference>
<sequence length="402" mass="43976">MSAVSTYPLSQRVMRMEESATLRMTQLARNLKAQGHDVISLSIGEPDFDTPDHIKEAAKKALDEGYTKYTPVPGLMELRQAICTKFKRDNGLEFKPDQIVVSNGAKQTIANLCLALLDEGDEVIILAPYWVSYSAIVELAGGVPVLVKAGIEQDYKVSAEQVAEAMTDKTKMVIFSSPCNPTGSVFLRSELEAIADVLSKQENIFIVSDEIYEYINFTDQHTSIGTIPSVADRTITVNGFAKGFAMTGWRLGYMGGPAWIAEACTKIQGQVTSGANSFGQRAAAEALLGDMTPSTDMRNAFLTRRDLVIDLLNEIPGFKVNKPEGAFYIFPDISEYFGKSDGEVTINNADEFAEYILNTAYVAVVSGSAFGADNCFRLSYAASEDQLREAIRRIGEAVQKLK</sequence>
<dbReference type="InterPro" id="IPR015421">
    <property type="entry name" value="PyrdxlP-dep_Trfase_major"/>
</dbReference>
<dbReference type="PROSITE" id="PS00105">
    <property type="entry name" value="AA_TRANSFER_CLASS_1"/>
    <property type="match status" value="1"/>
</dbReference>
<dbReference type="EMBL" id="PDUD01000001">
    <property type="protein sequence ID" value="PHN08574.1"/>
    <property type="molecule type" value="Genomic_DNA"/>
</dbReference>
<keyword evidence="3 6" id="KW-0032">Aminotransferase</keyword>
<comment type="similarity">
    <text evidence="2 6">Belongs to the class-I pyridoxal-phosphate-dependent aminotransferase family.</text>
</comment>